<dbReference type="VEuPathDB" id="FungiDB:MMYC01_200483"/>
<accession>A0A175WH04</accession>
<reference evidence="1 2" key="1">
    <citation type="journal article" date="2016" name="Genome Announc.">
        <title>Genome Sequence of Madurella mycetomatis mm55, Isolated from a Human Mycetoma Case in Sudan.</title>
        <authorList>
            <person name="Smit S."/>
            <person name="Derks M.F."/>
            <person name="Bervoets S."/>
            <person name="Fahal A."/>
            <person name="van Leeuwen W."/>
            <person name="van Belkum A."/>
            <person name="van de Sande W.W."/>
        </authorList>
    </citation>
    <scope>NUCLEOTIDE SEQUENCE [LARGE SCALE GENOMIC DNA]</scope>
    <source>
        <strain evidence="2">mm55</strain>
    </source>
</reference>
<comment type="caution">
    <text evidence="1">The sequence shown here is derived from an EMBL/GenBank/DDBJ whole genome shotgun (WGS) entry which is preliminary data.</text>
</comment>
<dbReference type="OrthoDB" id="16516at2759"/>
<evidence type="ECO:0000313" key="1">
    <source>
        <dbReference type="EMBL" id="KXX83078.1"/>
    </source>
</evidence>
<organism evidence="1 2">
    <name type="scientific">Madurella mycetomatis</name>
    <dbReference type="NCBI Taxonomy" id="100816"/>
    <lineage>
        <taxon>Eukaryota</taxon>
        <taxon>Fungi</taxon>
        <taxon>Dikarya</taxon>
        <taxon>Ascomycota</taxon>
        <taxon>Pezizomycotina</taxon>
        <taxon>Sordariomycetes</taxon>
        <taxon>Sordariomycetidae</taxon>
        <taxon>Sordariales</taxon>
        <taxon>Sordariales incertae sedis</taxon>
        <taxon>Madurella</taxon>
    </lineage>
</organism>
<dbReference type="InterPro" id="IPR036397">
    <property type="entry name" value="RNaseH_sf"/>
</dbReference>
<dbReference type="SUPFAM" id="SSF53098">
    <property type="entry name" value="Ribonuclease H-like"/>
    <property type="match status" value="1"/>
</dbReference>
<dbReference type="InterPro" id="IPR012337">
    <property type="entry name" value="RNaseH-like_sf"/>
</dbReference>
<dbReference type="STRING" id="100816.A0A175WH04"/>
<protein>
    <submittedName>
        <fullName evidence="1">Small RNA degrading nuclease 2</fullName>
    </submittedName>
</protein>
<dbReference type="Gene3D" id="3.30.420.10">
    <property type="entry name" value="Ribonuclease H-like superfamily/Ribonuclease H"/>
    <property type="match status" value="1"/>
</dbReference>
<proteinExistence type="predicted"/>
<sequence>MVGASAVDGDYLPTLKPVNSLTKWETVVLGCKLVGVTGGRDKVVALSAVDFLTREVLKHSLVEPPAPVIEWRIDITGMAPGTMSAAEAQNATLRSWYAARAKLCEHVGEDTIMVGFALNYALRALRVVHTRVVHLAVVTAEAALCGKKRNLLQNGRSICCAKT</sequence>
<evidence type="ECO:0000313" key="2">
    <source>
        <dbReference type="Proteomes" id="UP000078237"/>
    </source>
</evidence>
<gene>
    <name evidence="1" type="ORF">MMYC01_200483</name>
</gene>
<name>A0A175WH04_9PEZI</name>
<dbReference type="EMBL" id="LCTW02000004">
    <property type="protein sequence ID" value="KXX83078.1"/>
    <property type="molecule type" value="Genomic_DNA"/>
</dbReference>
<dbReference type="GO" id="GO:0003676">
    <property type="term" value="F:nucleic acid binding"/>
    <property type="evidence" value="ECO:0007669"/>
    <property type="project" value="InterPro"/>
</dbReference>
<dbReference type="AlphaFoldDB" id="A0A175WH04"/>
<dbReference type="Proteomes" id="UP000078237">
    <property type="component" value="Unassembled WGS sequence"/>
</dbReference>
<keyword evidence="2" id="KW-1185">Reference proteome</keyword>